<dbReference type="Proteomes" id="UP000295066">
    <property type="component" value="Unassembled WGS sequence"/>
</dbReference>
<dbReference type="SUPFAM" id="SSF51182">
    <property type="entry name" value="RmlC-like cupins"/>
    <property type="match status" value="1"/>
</dbReference>
<dbReference type="SMART" id="SM00835">
    <property type="entry name" value="Cupin_1"/>
    <property type="match status" value="1"/>
</dbReference>
<dbReference type="Gene3D" id="2.60.120.10">
    <property type="entry name" value="Jelly Rolls"/>
    <property type="match status" value="1"/>
</dbReference>
<dbReference type="OrthoDB" id="328780at2"/>
<dbReference type="InterPro" id="IPR014710">
    <property type="entry name" value="RmlC-like_jellyroll"/>
</dbReference>
<sequence>MQRIHIDDAEGTLFPAGRRTRVLVGKDSPLQAKGFVMGRVRIFPGGSIPPHEHFNEEIYHILSGSGEMEAGNETETVRAGDTVYLDPNIPHTLRNTGGSDMEILFVYSPAGVVEHWQEELEGKR</sequence>
<keyword evidence="4" id="KW-1185">Reference proteome</keyword>
<gene>
    <name evidence="3" type="ORF">C8D99_10264</name>
</gene>
<name>A0A4R8MBJ6_9BACT</name>
<dbReference type="InterPro" id="IPR013096">
    <property type="entry name" value="Cupin_2"/>
</dbReference>
<organism evidence="3 4">
    <name type="scientific">Aminivibrio pyruvatiphilus</name>
    <dbReference type="NCBI Taxonomy" id="1005740"/>
    <lineage>
        <taxon>Bacteria</taxon>
        <taxon>Thermotogati</taxon>
        <taxon>Synergistota</taxon>
        <taxon>Synergistia</taxon>
        <taxon>Synergistales</taxon>
        <taxon>Aminobacteriaceae</taxon>
        <taxon>Aminivibrio</taxon>
    </lineage>
</organism>
<dbReference type="EMBL" id="SORI01000002">
    <property type="protein sequence ID" value="TDY63083.1"/>
    <property type="molecule type" value="Genomic_DNA"/>
</dbReference>
<dbReference type="PANTHER" id="PTHR35848">
    <property type="entry name" value="OXALATE-BINDING PROTEIN"/>
    <property type="match status" value="1"/>
</dbReference>
<evidence type="ECO:0000313" key="4">
    <source>
        <dbReference type="Proteomes" id="UP000295066"/>
    </source>
</evidence>
<dbReference type="GO" id="GO:0046872">
    <property type="term" value="F:metal ion binding"/>
    <property type="evidence" value="ECO:0007669"/>
    <property type="project" value="UniProtKB-KW"/>
</dbReference>
<feature type="domain" description="Cupin type-1" evidence="2">
    <location>
        <begin position="4"/>
        <end position="117"/>
    </location>
</feature>
<dbReference type="RefSeq" id="WP_133955909.1">
    <property type="nucleotide sequence ID" value="NZ_SORI01000002.1"/>
</dbReference>
<evidence type="ECO:0000259" key="2">
    <source>
        <dbReference type="SMART" id="SM00835"/>
    </source>
</evidence>
<dbReference type="Pfam" id="PF07883">
    <property type="entry name" value="Cupin_2"/>
    <property type="match status" value="1"/>
</dbReference>
<accession>A0A4R8MBJ6</accession>
<reference evidence="3 4" key="1">
    <citation type="submission" date="2019-03" db="EMBL/GenBank/DDBJ databases">
        <title>Genomic Encyclopedia of Type Strains, Phase IV (KMG-IV): sequencing the most valuable type-strain genomes for metagenomic binning, comparative biology and taxonomic classification.</title>
        <authorList>
            <person name="Goeker M."/>
        </authorList>
    </citation>
    <scope>NUCLEOTIDE SEQUENCE [LARGE SCALE GENOMIC DNA]</scope>
    <source>
        <strain evidence="3 4">DSM 25964</strain>
    </source>
</reference>
<keyword evidence="1" id="KW-0479">Metal-binding</keyword>
<comment type="caution">
    <text evidence="3">The sequence shown here is derived from an EMBL/GenBank/DDBJ whole genome shotgun (WGS) entry which is preliminary data.</text>
</comment>
<protein>
    <recommendedName>
        <fullName evidence="2">Cupin type-1 domain-containing protein</fullName>
    </recommendedName>
</protein>
<dbReference type="InterPro" id="IPR051610">
    <property type="entry name" value="GPI/OXD"/>
</dbReference>
<dbReference type="PANTHER" id="PTHR35848:SF6">
    <property type="entry name" value="CUPIN TYPE-2 DOMAIN-CONTAINING PROTEIN"/>
    <property type="match status" value="1"/>
</dbReference>
<evidence type="ECO:0000313" key="3">
    <source>
        <dbReference type="EMBL" id="TDY63083.1"/>
    </source>
</evidence>
<dbReference type="AlphaFoldDB" id="A0A4R8MBJ6"/>
<dbReference type="InterPro" id="IPR011051">
    <property type="entry name" value="RmlC_Cupin_sf"/>
</dbReference>
<proteinExistence type="predicted"/>
<dbReference type="InterPro" id="IPR006045">
    <property type="entry name" value="Cupin_1"/>
</dbReference>
<evidence type="ECO:0000256" key="1">
    <source>
        <dbReference type="ARBA" id="ARBA00022723"/>
    </source>
</evidence>